<evidence type="ECO:0000313" key="3">
    <source>
        <dbReference type="Proteomes" id="UP001305498"/>
    </source>
</evidence>
<name>A0AA97FHJ4_9MICO</name>
<dbReference type="Proteomes" id="UP001305498">
    <property type="component" value="Chromosome"/>
</dbReference>
<proteinExistence type="predicted"/>
<accession>A0AA97FHJ4</accession>
<evidence type="ECO:0000313" key="2">
    <source>
        <dbReference type="EMBL" id="WOF23691.1"/>
    </source>
</evidence>
<evidence type="ECO:0000256" key="1">
    <source>
        <dbReference type="SAM" id="SignalP"/>
    </source>
</evidence>
<reference evidence="2 3" key="1">
    <citation type="submission" date="2023-02" db="EMBL/GenBank/DDBJ databases">
        <title>Microbacterium betulae sp. nov., isolated from birch wood.</title>
        <authorList>
            <person name="Pasciak M."/>
            <person name="Pawlik K.J."/>
            <person name="Martynowski D."/>
            <person name="Laczmanski L."/>
            <person name="Ciekot J."/>
            <person name="Szponar B."/>
            <person name="Wojcik-Fatla A."/>
            <person name="Mackiewicz B."/>
            <person name="Farian E."/>
            <person name="Cholewa G."/>
            <person name="Cholewa A."/>
            <person name="Dutkiewicz J."/>
        </authorList>
    </citation>
    <scope>NUCLEOTIDE SEQUENCE [LARGE SCALE GENOMIC DNA]</scope>
    <source>
        <strain evidence="2 3">AB</strain>
    </source>
</reference>
<dbReference type="EMBL" id="CP118157">
    <property type="protein sequence ID" value="WOF23691.1"/>
    <property type="molecule type" value="Genomic_DNA"/>
</dbReference>
<organism evidence="2 3">
    <name type="scientific">Microbacterium betulae</name>
    <dbReference type="NCBI Taxonomy" id="2981139"/>
    <lineage>
        <taxon>Bacteria</taxon>
        <taxon>Bacillati</taxon>
        <taxon>Actinomycetota</taxon>
        <taxon>Actinomycetes</taxon>
        <taxon>Micrococcales</taxon>
        <taxon>Microbacteriaceae</taxon>
        <taxon>Microbacterium</taxon>
    </lineage>
</organism>
<dbReference type="KEGG" id="mbet:N8K70_03160"/>
<keyword evidence="3" id="KW-1185">Reference proteome</keyword>
<protein>
    <submittedName>
        <fullName evidence="2">Uncharacterized protein</fullName>
    </submittedName>
</protein>
<dbReference type="RefSeq" id="WP_317140163.1">
    <property type="nucleotide sequence ID" value="NZ_CP118157.1"/>
</dbReference>
<keyword evidence="1" id="KW-0732">Signal</keyword>
<feature type="signal peptide" evidence="1">
    <location>
        <begin position="1"/>
        <end position="30"/>
    </location>
</feature>
<dbReference type="PROSITE" id="PS51257">
    <property type="entry name" value="PROKAR_LIPOPROTEIN"/>
    <property type="match status" value="1"/>
</dbReference>
<dbReference type="AlphaFoldDB" id="A0AA97FHJ4"/>
<feature type="chain" id="PRO_5041737464" evidence="1">
    <location>
        <begin position="31"/>
        <end position="157"/>
    </location>
</feature>
<sequence length="157" mass="16288">MSQRSIHSTATRLAAAAAAALVLAAAGCSATTEPSPDTTASDDVACAAPFVLIDSVEVPEADSITVTISDNAVELSGEGWLACNDTNDGPTAVPWTDVDIVWRQETRTSEPVLAEIDESGAFSLTLDVPPEFTAGPASLVLTVPDYRRRIDVDLTAG</sequence>
<gene>
    <name evidence="2" type="ORF">N8K70_03160</name>
</gene>